<protein>
    <submittedName>
        <fullName evidence="1">Uncharacterized protein</fullName>
    </submittedName>
</protein>
<sequence length="111" mass="12355">MITTQKIVDMIEHWLRTPPNAYLGSDYGAPLNELLLNPLSTNVADSFIEKLRKDIPALNQLSGEHFGIYSTTSGFEKRIVVLEVGNVEIELNGIEQDALIRNGETYHVGSI</sequence>
<dbReference type="RefSeq" id="WP_004812492.1">
    <property type="nucleotide sequence ID" value="NZ_KB849450.1"/>
</dbReference>
<dbReference type="AlphaFoldDB" id="N8WQK2"/>
<evidence type="ECO:0000313" key="1">
    <source>
        <dbReference type="EMBL" id="ENV14256.1"/>
    </source>
</evidence>
<proteinExistence type="predicted"/>
<dbReference type="PATRIC" id="fig|1217675.3.peg.480"/>
<comment type="caution">
    <text evidence="1">The sequence shown here is derived from an EMBL/GenBank/DDBJ whole genome shotgun (WGS) entry which is preliminary data.</text>
</comment>
<accession>N8WQK2</accession>
<reference evidence="1 2" key="1">
    <citation type="submission" date="2013-02" db="EMBL/GenBank/DDBJ databases">
        <title>The Genome Sequence of Acinetobacter schindleri NIPH 900.</title>
        <authorList>
            <consortium name="The Broad Institute Genome Sequencing Platform"/>
            <consortium name="The Broad Institute Genome Sequencing Center for Infectious Disease"/>
            <person name="Cerqueira G."/>
            <person name="Feldgarden M."/>
            <person name="Courvalin P."/>
            <person name="Perichon B."/>
            <person name="Grillot-Courvalin C."/>
            <person name="Clermont D."/>
            <person name="Rocha E."/>
            <person name="Yoon E.-J."/>
            <person name="Nemec A."/>
            <person name="Walker B."/>
            <person name="Young S.K."/>
            <person name="Zeng Q."/>
            <person name="Gargeya S."/>
            <person name="Fitzgerald M."/>
            <person name="Haas B."/>
            <person name="Abouelleil A."/>
            <person name="Alvarado L."/>
            <person name="Arachchi H.M."/>
            <person name="Berlin A.M."/>
            <person name="Chapman S.B."/>
            <person name="Dewar J."/>
            <person name="Goldberg J."/>
            <person name="Griggs A."/>
            <person name="Gujja S."/>
            <person name="Hansen M."/>
            <person name="Howarth C."/>
            <person name="Imamovic A."/>
            <person name="Larimer J."/>
            <person name="McCowan C."/>
            <person name="Murphy C."/>
            <person name="Neiman D."/>
            <person name="Pearson M."/>
            <person name="Priest M."/>
            <person name="Roberts A."/>
            <person name="Saif S."/>
            <person name="Shea T."/>
            <person name="Sisk P."/>
            <person name="Sykes S."/>
            <person name="Wortman J."/>
            <person name="Nusbaum C."/>
            <person name="Birren B."/>
        </authorList>
    </citation>
    <scope>NUCLEOTIDE SEQUENCE [LARGE SCALE GENOMIC DNA]</scope>
    <source>
        <strain evidence="1 2">NIPH 900</strain>
    </source>
</reference>
<name>N8WQK2_9GAMM</name>
<dbReference type="HOGENOM" id="CLU_172311_0_0_6"/>
<gene>
    <name evidence="1" type="ORF">F965_00499</name>
</gene>
<organism evidence="1 2">
    <name type="scientific">Acinetobacter schindleri NIPH 900</name>
    <dbReference type="NCBI Taxonomy" id="1217675"/>
    <lineage>
        <taxon>Bacteria</taxon>
        <taxon>Pseudomonadati</taxon>
        <taxon>Pseudomonadota</taxon>
        <taxon>Gammaproteobacteria</taxon>
        <taxon>Moraxellales</taxon>
        <taxon>Moraxellaceae</taxon>
        <taxon>Acinetobacter</taxon>
    </lineage>
</organism>
<keyword evidence="2" id="KW-1185">Reference proteome</keyword>
<dbReference type="Proteomes" id="UP000018438">
    <property type="component" value="Unassembled WGS sequence"/>
</dbReference>
<evidence type="ECO:0000313" key="2">
    <source>
        <dbReference type="Proteomes" id="UP000018438"/>
    </source>
</evidence>
<dbReference type="EMBL" id="APPI01000010">
    <property type="protein sequence ID" value="ENV14256.1"/>
    <property type="molecule type" value="Genomic_DNA"/>
</dbReference>